<comment type="caution">
    <text evidence="1">The sequence shown here is derived from an EMBL/GenBank/DDBJ whole genome shotgun (WGS) entry which is preliminary data.</text>
</comment>
<dbReference type="AlphaFoldDB" id="A0A932YZ55"/>
<dbReference type="PROSITE" id="PS51257">
    <property type="entry name" value="PROKAR_LIPOPROTEIN"/>
    <property type="match status" value="1"/>
</dbReference>
<dbReference type="EMBL" id="JACQMI010000005">
    <property type="protein sequence ID" value="MBI4132650.1"/>
    <property type="molecule type" value="Genomic_DNA"/>
</dbReference>
<name>A0A932YZ55_9BACT</name>
<protein>
    <recommendedName>
        <fullName evidence="3">Lipoprotein</fullName>
    </recommendedName>
</protein>
<sequence>MTSARTIALFLIAILAVGCAPIPRFLTIDSAIPASLHDPEAWAQYCPAREFYGLNVHVCRNPNGSASNFLVAVYNGEPKLKNFVGRAWEINYQGGVNIDYRRIRTLLRTDAGEDFPGAVGALPHFTHCYNADGYEIGLSITIRGENGKTGIRTLVFDWVTLDRTIAACRPDTARQSSLGMHRVAS</sequence>
<reference evidence="1" key="1">
    <citation type="submission" date="2020-07" db="EMBL/GenBank/DDBJ databases">
        <title>Huge and variable diversity of episymbiotic CPR bacteria and DPANN archaea in groundwater ecosystems.</title>
        <authorList>
            <person name="He C.Y."/>
            <person name="Keren R."/>
            <person name="Whittaker M."/>
            <person name="Farag I.F."/>
            <person name="Doudna J."/>
            <person name="Cate J.H.D."/>
            <person name="Banfield J.F."/>
        </authorList>
    </citation>
    <scope>NUCLEOTIDE SEQUENCE</scope>
    <source>
        <strain evidence="1">NC_groundwater_1225_Ag_S-0.1um_56_177</strain>
    </source>
</reference>
<gene>
    <name evidence="1" type="ORF">HY473_00925</name>
</gene>
<proteinExistence type="predicted"/>
<evidence type="ECO:0008006" key="3">
    <source>
        <dbReference type="Google" id="ProtNLM"/>
    </source>
</evidence>
<evidence type="ECO:0000313" key="1">
    <source>
        <dbReference type="EMBL" id="MBI4132650.1"/>
    </source>
</evidence>
<organism evidence="1 2">
    <name type="scientific">Candidatus Sungiibacteriota bacterium</name>
    <dbReference type="NCBI Taxonomy" id="2750080"/>
    <lineage>
        <taxon>Bacteria</taxon>
        <taxon>Candidatus Sungiibacteriota</taxon>
    </lineage>
</organism>
<evidence type="ECO:0000313" key="2">
    <source>
        <dbReference type="Proteomes" id="UP000756703"/>
    </source>
</evidence>
<accession>A0A932YZ55</accession>
<dbReference type="Proteomes" id="UP000756703">
    <property type="component" value="Unassembled WGS sequence"/>
</dbReference>